<protein>
    <recommendedName>
        <fullName evidence="4">Phage protein</fullName>
    </recommendedName>
</protein>
<comment type="caution">
    <text evidence="2">The sequence shown here is derived from an EMBL/GenBank/DDBJ whole genome shotgun (WGS) entry which is preliminary data.</text>
</comment>
<evidence type="ECO:0000313" key="1">
    <source>
        <dbReference type="EMBL" id="KAK8835410.1"/>
    </source>
</evidence>
<evidence type="ECO:0008006" key="4">
    <source>
        <dbReference type="Google" id="ProtNLM"/>
    </source>
</evidence>
<evidence type="ECO:0000313" key="3">
    <source>
        <dbReference type="Proteomes" id="UP001470230"/>
    </source>
</evidence>
<organism evidence="2 3">
    <name type="scientific">Tritrichomonas musculus</name>
    <dbReference type="NCBI Taxonomy" id="1915356"/>
    <lineage>
        <taxon>Eukaryota</taxon>
        <taxon>Metamonada</taxon>
        <taxon>Parabasalia</taxon>
        <taxon>Tritrichomonadida</taxon>
        <taxon>Tritrichomonadidae</taxon>
        <taxon>Tritrichomonas</taxon>
    </lineage>
</organism>
<gene>
    <name evidence="1" type="ORF">M9Y10_006944</name>
    <name evidence="2" type="ORF">M9Y10_020280</name>
</gene>
<sequence length="76" mass="9034">MPNLNTDPYDITIEKMMVFIQKAKDDGYEYDSLKYAIASLSYYFRANNLDNLTQDIQFVNFHKGILSEYERKKKPK</sequence>
<accession>A0ABR2HFS4</accession>
<dbReference type="Proteomes" id="UP001470230">
    <property type="component" value="Unassembled WGS sequence"/>
</dbReference>
<dbReference type="EMBL" id="JAPFFF010000029">
    <property type="protein sequence ID" value="KAK8846274.1"/>
    <property type="molecule type" value="Genomic_DNA"/>
</dbReference>
<dbReference type="SUPFAM" id="SSF47823">
    <property type="entry name" value="lambda integrase-like, N-terminal domain"/>
    <property type="match status" value="1"/>
</dbReference>
<dbReference type="EMBL" id="JAPFFF010000121">
    <property type="protein sequence ID" value="KAK8835410.1"/>
    <property type="molecule type" value="Genomic_DNA"/>
</dbReference>
<name>A0ABR2HFS4_9EUKA</name>
<keyword evidence="3" id="KW-1185">Reference proteome</keyword>
<evidence type="ECO:0000313" key="2">
    <source>
        <dbReference type="EMBL" id="KAK8846274.1"/>
    </source>
</evidence>
<reference evidence="2 3" key="1">
    <citation type="submission" date="2024-04" db="EMBL/GenBank/DDBJ databases">
        <title>Tritrichomonas musculus Genome.</title>
        <authorList>
            <person name="Alves-Ferreira E."/>
            <person name="Grigg M."/>
            <person name="Lorenzi H."/>
            <person name="Galac M."/>
        </authorList>
    </citation>
    <scope>NUCLEOTIDE SEQUENCE [LARGE SCALE GENOMIC DNA]</scope>
    <source>
        <strain evidence="2 3">EAF2021</strain>
    </source>
</reference>
<proteinExistence type="predicted"/>